<dbReference type="EMBL" id="JAIWYP010000009">
    <property type="protein sequence ID" value="KAH3772497.1"/>
    <property type="molecule type" value="Genomic_DNA"/>
</dbReference>
<accession>A0A9D4E2C2</accession>
<dbReference type="Proteomes" id="UP000828390">
    <property type="component" value="Unassembled WGS sequence"/>
</dbReference>
<protein>
    <submittedName>
        <fullName evidence="1">Uncharacterized protein</fullName>
    </submittedName>
</protein>
<dbReference type="AlphaFoldDB" id="A0A9D4E2C2"/>
<reference evidence="1" key="2">
    <citation type="submission" date="2020-11" db="EMBL/GenBank/DDBJ databases">
        <authorList>
            <person name="McCartney M.A."/>
            <person name="Auch B."/>
            <person name="Kono T."/>
            <person name="Mallez S."/>
            <person name="Becker A."/>
            <person name="Gohl D.M."/>
            <person name="Silverstein K.A.T."/>
            <person name="Koren S."/>
            <person name="Bechman K.B."/>
            <person name="Herman A."/>
            <person name="Abrahante J.E."/>
            <person name="Garbe J."/>
        </authorList>
    </citation>
    <scope>NUCLEOTIDE SEQUENCE</scope>
    <source>
        <strain evidence="1">Duluth1</strain>
        <tissue evidence="1">Whole animal</tissue>
    </source>
</reference>
<comment type="caution">
    <text evidence="1">The sequence shown here is derived from an EMBL/GenBank/DDBJ whole genome shotgun (WGS) entry which is preliminary data.</text>
</comment>
<gene>
    <name evidence="1" type="ORF">DPMN_173837</name>
</gene>
<sequence length="66" mass="7457">MAAALKDTIQSNIVVMLQSAILWIVEDVISGLQTNLYKIEDKKAASNEILRKRVHDLELRSYAAEQ</sequence>
<name>A0A9D4E2C2_DREPO</name>
<evidence type="ECO:0000313" key="2">
    <source>
        <dbReference type="Proteomes" id="UP000828390"/>
    </source>
</evidence>
<reference evidence="1" key="1">
    <citation type="journal article" date="2019" name="bioRxiv">
        <title>The Genome of the Zebra Mussel, Dreissena polymorpha: A Resource for Invasive Species Research.</title>
        <authorList>
            <person name="McCartney M.A."/>
            <person name="Auch B."/>
            <person name="Kono T."/>
            <person name="Mallez S."/>
            <person name="Zhang Y."/>
            <person name="Obille A."/>
            <person name="Becker A."/>
            <person name="Abrahante J.E."/>
            <person name="Garbe J."/>
            <person name="Badalamenti J.P."/>
            <person name="Herman A."/>
            <person name="Mangelson H."/>
            <person name="Liachko I."/>
            <person name="Sullivan S."/>
            <person name="Sone E.D."/>
            <person name="Koren S."/>
            <person name="Silverstein K.A.T."/>
            <person name="Beckman K.B."/>
            <person name="Gohl D.M."/>
        </authorList>
    </citation>
    <scope>NUCLEOTIDE SEQUENCE</scope>
    <source>
        <strain evidence="1">Duluth1</strain>
        <tissue evidence="1">Whole animal</tissue>
    </source>
</reference>
<keyword evidence="2" id="KW-1185">Reference proteome</keyword>
<organism evidence="1 2">
    <name type="scientific">Dreissena polymorpha</name>
    <name type="common">Zebra mussel</name>
    <name type="synonym">Mytilus polymorpha</name>
    <dbReference type="NCBI Taxonomy" id="45954"/>
    <lineage>
        <taxon>Eukaryota</taxon>
        <taxon>Metazoa</taxon>
        <taxon>Spiralia</taxon>
        <taxon>Lophotrochozoa</taxon>
        <taxon>Mollusca</taxon>
        <taxon>Bivalvia</taxon>
        <taxon>Autobranchia</taxon>
        <taxon>Heteroconchia</taxon>
        <taxon>Euheterodonta</taxon>
        <taxon>Imparidentia</taxon>
        <taxon>Neoheterodontei</taxon>
        <taxon>Myida</taxon>
        <taxon>Dreissenoidea</taxon>
        <taxon>Dreissenidae</taxon>
        <taxon>Dreissena</taxon>
    </lineage>
</organism>
<evidence type="ECO:0000313" key="1">
    <source>
        <dbReference type="EMBL" id="KAH3772497.1"/>
    </source>
</evidence>
<proteinExistence type="predicted"/>